<dbReference type="Proteomes" id="UP001589813">
    <property type="component" value="Unassembled WGS sequence"/>
</dbReference>
<evidence type="ECO:0000256" key="1">
    <source>
        <dbReference type="ARBA" id="ARBA00022737"/>
    </source>
</evidence>
<sequence length="298" mass="32478">MLKRYVHGIGSDDPLVSYDGSGTTNPTYLLADERGSIIAETNSAGTVSTKHQYGPYGEPINQSASRFRYTGQILLPGTELYHYKARVYHPKLGRFLQTDPIGYKDGMNWYAYVGNDPMNKVDPDGKNKVARLIKLTKSGSRIIRSLTASQAIKARQNGKNIEIINGNKSSSMAIERAARNGSKANFLKGEEHAKGHIINREEVAKCAVPVRGKPHVQTEDVQGHTFYTASNSAINGGLNLVADGLDGIAGGLEWAQKNMPNTMSLVERASSIIDPTRGVDSPLVSNDCVDCIQVRENE</sequence>
<dbReference type="Pfam" id="PF25023">
    <property type="entry name" value="TEN_YD-shell"/>
    <property type="match status" value="1"/>
</dbReference>
<name>A0ABV6BAH8_9GAMM</name>
<comment type="caution">
    <text evidence="3">The sequence shown here is derived from an EMBL/GenBank/DDBJ whole genome shotgun (WGS) entry which is preliminary data.</text>
</comment>
<protein>
    <submittedName>
        <fullName evidence="3">RHS repeat domain-containing protein</fullName>
    </submittedName>
</protein>
<evidence type="ECO:0000313" key="3">
    <source>
        <dbReference type="EMBL" id="MFC0047871.1"/>
    </source>
</evidence>
<keyword evidence="4" id="KW-1185">Reference proteome</keyword>
<dbReference type="InterPro" id="IPR056823">
    <property type="entry name" value="TEN-like_YD-shell"/>
</dbReference>
<gene>
    <name evidence="3" type="ORF">ACFFJP_06185</name>
</gene>
<proteinExistence type="predicted"/>
<evidence type="ECO:0000259" key="2">
    <source>
        <dbReference type="Pfam" id="PF25023"/>
    </source>
</evidence>
<keyword evidence="1" id="KW-0677">Repeat</keyword>
<dbReference type="NCBIfam" id="TIGR03696">
    <property type="entry name" value="Rhs_assc_core"/>
    <property type="match status" value="1"/>
</dbReference>
<organism evidence="3 4">
    <name type="scientific">Rheinheimera tilapiae</name>
    <dbReference type="NCBI Taxonomy" id="875043"/>
    <lineage>
        <taxon>Bacteria</taxon>
        <taxon>Pseudomonadati</taxon>
        <taxon>Pseudomonadota</taxon>
        <taxon>Gammaproteobacteria</taxon>
        <taxon>Chromatiales</taxon>
        <taxon>Chromatiaceae</taxon>
        <taxon>Rheinheimera</taxon>
    </lineage>
</organism>
<dbReference type="EMBL" id="JBHLXP010000001">
    <property type="protein sequence ID" value="MFC0047871.1"/>
    <property type="molecule type" value="Genomic_DNA"/>
</dbReference>
<dbReference type="PANTHER" id="PTHR32305">
    <property type="match status" value="1"/>
</dbReference>
<evidence type="ECO:0000313" key="4">
    <source>
        <dbReference type="Proteomes" id="UP001589813"/>
    </source>
</evidence>
<dbReference type="InterPro" id="IPR022385">
    <property type="entry name" value="Rhs_assc_core"/>
</dbReference>
<dbReference type="InterPro" id="IPR050708">
    <property type="entry name" value="T6SS_VgrG/RHS"/>
</dbReference>
<dbReference type="Gene3D" id="2.180.10.10">
    <property type="entry name" value="RHS repeat-associated core"/>
    <property type="match status" value="1"/>
</dbReference>
<feature type="domain" description="Teneurin-like YD-shell" evidence="2">
    <location>
        <begin position="28"/>
        <end position="116"/>
    </location>
</feature>
<accession>A0ABV6BAH8</accession>
<reference evidence="3 4" key="1">
    <citation type="submission" date="2024-09" db="EMBL/GenBank/DDBJ databases">
        <authorList>
            <person name="Sun Q."/>
            <person name="Mori K."/>
        </authorList>
    </citation>
    <scope>NUCLEOTIDE SEQUENCE [LARGE SCALE GENOMIC DNA]</scope>
    <source>
        <strain evidence="3 4">KCTC 23315</strain>
    </source>
</reference>
<dbReference type="PANTHER" id="PTHR32305:SF15">
    <property type="entry name" value="PROTEIN RHSA-RELATED"/>
    <property type="match status" value="1"/>
</dbReference>
<dbReference type="RefSeq" id="WP_377241514.1">
    <property type="nucleotide sequence ID" value="NZ_JBHLXP010000001.1"/>
</dbReference>